<gene>
    <name evidence="17" type="ORF">B5V51_11848</name>
</gene>
<feature type="binding site" description="axial binding residue" evidence="14">
    <location>
        <position position="433"/>
    </location>
    <ligand>
        <name>heme</name>
        <dbReference type="ChEBI" id="CHEBI:30413"/>
    </ligand>
    <ligandPart>
        <name>Fe</name>
        <dbReference type="ChEBI" id="CHEBI:18248"/>
    </ligandPart>
</feature>
<reference evidence="17" key="1">
    <citation type="submission" date="2017-09" db="EMBL/GenBank/DDBJ databases">
        <title>Contemporary evolution of a Lepidopteran species, Heliothis virescens, in response to modern agricultural practices.</title>
        <authorList>
            <person name="Fritz M.L."/>
            <person name="Deyonke A.M."/>
            <person name="Papanicolaou A."/>
            <person name="Micinski S."/>
            <person name="Westbrook J."/>
            <person name="Gould F."/>
        </authorList>
    </citation>
    <scope>NUCLEOTIDE SEQUENCE [LARGE SCALE GENOMIC DNA]</scope>
    <source>
        <strain evidence="17">HvINT-</strain>
        <tissue evidence="17">Whole body</tissue>
    </source>
</reference>
<evidence type="ECO:0000256" key="14">
    <source>
        <dbReference type="PIRSR" id="PIRSR602401-1"/>
    </source>
</evidence>
<evidence type="ECO:0000313" key="17">
    <source>
        <dbReference type="EMBL" id="PCG63705.1"/>
    </source>
</evidence>
<dbReference type="Pfam" id="PF00067">
    <property type="entry name" value="p450"/>
    <property type="match status" value="1"/>
</dbReference>
<evidence type="ECO:0000256" key="6">
    <source>
        <dbReference type="ARBA" id="ARBA00022617"/>
    </source>
</evidence>
<evidence type="ECO:0000256" key="16">
    <source>
        <dbReference type="SAM" id="SignalP"/>
    </source>
</evidence>
<dbReference type="InterPro" id="IPR050196">
    <property type="entry name" value="Cytochrome_P450_Monoox"/>
</dbReference>
<dbReference type="InterPro" id="IPR002401">
    <property type="entry name" value="Cyt_P450_E_grp-I"/>
</dbReference>
<dbReference type="GO" id="GO:0005506">
    <property type="term" value="F:iron ion binding"/>
    <property type="evidence" value="ECO:0007669"/>
    <property type="project" value="InterPro"/>
</dbReference>
<evidence type="ECO:0000256" key="15">
    <source>
        <dbReference type="RuleBase" id="RU000461"/>
    </source>
</evidence>
<evidence type="ECO:0000256" key="5">
    <source>
        <dbReference type="ARBA" id="ARBA00010617"/>
    </source>
</evidence>
<evidence type="ECO:0000256" key="12">
    <source>
        <dbReference type="ARBA" id="ARBA00023033"/>
    </source>
</evidence>
<keyword evidence="11 14" id="KW-0408">Iron</keyword>
<dbReference type="STRING" id="7102.A0A2A4IV96"/>
<comment type="cofactor">
    <cofactor evidence="1 14">
        <name>heme</name>
        <dbReference type="ChEBI" id="CHEBI:30413"/>
    </cofactor>
</comment>
<dbReference type="PRINTS" id="PR00463">
    <property type="entry name" value="EP450I"/>
</dbReference>
<evidence type="ECO:0000256" key="2">
    <source>
        <dbReference type="ARBA" id="ARBA00003690"/>
    </source>
</evidence>
<comment type="subcellular location">
    <subcellularLocation>
        <location evidence="4">Endoplasmic reticulum membrane</location>
        <topology evidence="4">Peripheral membrane protein</topology>
    </subcellularLocation>
    <subcellularLocation>
        <location evidence="3">Microsome membrane</location>
        <topology evidence="3">Peripheral membrane protein</topology>
    </subcellularLocation>
</comment>
<keyword evidence="16" id="KW-0732">Signal</keyword>
<dbReference type="GO" id="GO:0004497">
    <property type="term" value="F:monooxygenase activity"/>
    <property type="evidence" value="ECO:0007669"/>
    <property type="project" value="UniProtKB-KW"/>
</dbReference>
<dbReference type="PRINTS" id="PR00385">
    <property type="entry name" value="P450"/>
</dbReference>
<evidence type="ECO:0000256" key="9">
    <source>
        <dbReference type="ARBA" id="ARBA00022848"/>
    </source>
</evidence>
<organism evidence="17">
    <name type="scientific">Heliothis virescens</name>
    <name type="common">Tobacco budworm moth</name>
    <dbReference type="NCBI Taxonomy" id="7102"/>
    <lineage>
        <taxon>Eukaryota</taxon>
        <taxon>Metazoa</taxon>
        <taxon>Ecdysozoa</taxon>
        <taxon>Arthropoda</taxon>
        <taxon>Hexapoda</taxon>
        <taxon>Insecta</taxon>
        <taxon>Pterygota</taxon>
        <taxon>Neoptera</taxon>
        <taxon>Endopterygota</taxon>
        <taxon>Lepidoptera</taxon>
        <taxon>Glossata</taxon>
        <taxon>Ditrysia</taxon>
        <taxon>Noctuoidea</taxon>
        <taxon>Noctuidae</taxon>
        <taxon>Heliothinae</taxon>
        <taxon>Heliothis</taxon>
    </lineage>
</organism>
<dbReference type="InterPro" id="IPR001128">
    <property type="entry name" value="Cyt_P450"/>
</dbReference>
<evidence type="ECO:0000256" key="1">
    <source>
        <dbReference type="ARBA" id="ARBA00001971"/>
    </source>
</evidence>
<dbReference type="PROSITE" id="PS00086">
    <property type="entry name" value="CYTOCHROME_P450"/>
    <property type="match status" value="1"/>
</dbReference>
<evidence type="ECO:0000256" key="10">
    <source>
        <dbReference type="ARBA" id="ARBA00023002"/>
    </source>
</evidence>
<comment type="caution">
    <text evidence="17">The sequence shown here is derived from an EMBL/GenBank/DDBJ whole genome shotgun (WGS) entry which is preliminary data.</text>
</comment>
<dbReference type="PANTHER" id="PTHR24291:SF189">
    <property type="entry name" value="CYTOCHROME P450 4C3-RELATED"/>
    <property type="match status" value="1"/>
</dbReference>
<evidence type="ECO:0000256" key="11">
    <source>
        <dbReference type="ARBA" id="ARBA00023004"/>
    </source>
</evidence>
<evidence type="ECO:0000256" key="4">
    <source>
        <dbReference type="ARBA" id="ARBA00004406"/>
    </source>
</evidence>
<keyword evidence="7 14" id="KW-0479">Metal-binding</keyword>
<proteinExistence type="inferred from homology"/>
<sequence length="485" mass="55785">MLSLILIFCVLCLVLLKFKRNKNKYELPPILPESKSVIGHMWFFIKNCTNLFYILTTWGRKVDTKGGVAHFYFGNELYYFITDPQDALTATNGCLKRHYGFDLIKPWLGDGLVTSPVDIWKRHRKLLNPAFSLPVIHGFLGIFNSQSRKLLEAMEPHAGKGLFDHRIYFNKNAMETLCLGVFGIDAINDVNTIQNYMEAVLEMIKLTFSKTIRVWLQVEFIYKILGYRKKEDELLETLKSMSNRVLQEKRAAQKNGSKNNVSETGLTYKPFLDLIMDLSQNGELSDKEIREETDTIIATGSETTSNQLSFTMLLLGAHPEVQEKLYQEILEVLGKDRDIEKEDLNKLVYTNAVLMESLRLLPTVPCLFRTVDKDVKLRNCTMPAGRYCLTFPLTHNDANWGPESDKFKPERWLNGDVKHNQEFAAFGLGRRSCIGKGYAVIGMKVVLAHFIRRYRIQADMSKLRVQFDFVLKPISGHEISIERRT</sequence>
<dbReference type="Gene3D" id="1.10.630.10">
    <property type="entry name" value="Cytochrome P450"/>
    <property type="match status" value="1"/>
</dbReference>
<dbReference type="InterPro" id="IPR017972">
    <property type="entry name" value="Cyt_P450_CS"/>
</dbReference>
<evidence type="ECO:0000256" key="3">
    <source>
        <dbReference type="ARBA" id="ARBA00004174"/>
    </source>
</evidence>
<keyword evidence="8" id="KW-0256">Endoplasmic reticulum</keyword>
<comment type="similarity">
    <text evidence="5 15">Belongs to the cytochrome P450 family.</text>
</comment>
<feature type="signal peptide" evidence="16">
    <location>
        <begin position="1"/>
        <end position="16"/>
    </location>
</feature>
<evidence type="ECO:0000256" key="7">
    <source>
        <dbReference type="ARBA" id="ARBA00022723"/>
    </source>
</evidence>
<dbReference type="GO" id="GO:0020037">
    <property type="term" value="F:heme binding"/>
    <property type="evidence" value="ECO:0007669"/>
    <property type="project" value="InterPro"/>
</dbReference>
<dbReference type="SUPFAM" id="SSF48264">
    <property type="entry name" value="Cytochrome P450"/>
    <property type="match status" value="1"/>
</dbReference>
<keyword evidence="9" id="KW-0492">Microsome</keyword>
<dbReference type="PANTHER" id="PTHR24291">
    <property type="entry name" value="CYTOCHROME P450 FAMILY 4"/>
    <property type="match status" value="1"/>
</dbReference>
<feature type="chain" id="PRO_5011974791" description="Cytochrome P450" evidence="16">
    <location>
        <begin position="17"/>
        <end position="485"/>
    </location>
</feature>
<dbReference type="EMBL" id="NWSH01006058">
    <property type="protein sequence ID" value="PCG63705.1"/>
    <property type="molecule type" value="Genomic_DNA"/>
</dbReference>
<evidence type="ECO:0008006" key="18">
    <source>
        <dbReference type="Google" id="ProtNLM"/>
    </source>
</evidence>
<dbReference type="GO" id="GO:0016705">
    <property type="term" value="F:oxidoreductase activity, acting on paired donors, with incorporation or reduction of molecular oxygen"/>
    <property type="evidence" value="ECO:0007669"/>
    <property type="project" value="InterPro"/>
</dbReference>
<dbReference type="InterPro" id="IPR036396">
    <property type="entry name" value="Cyt_P450_sf"/>
</dbReference>
<keyword evidence="10 15" id="KW-0560">Oxidoreductase</keyword>
<protein>
    <recommendedName>
        <fullName evidence="18">Cytochrome P450</fullName>
    </recommendedName>
</protein>
<keyword evidence="13" id="KW-0472">Membrane</keyword>
<keyword evidence="12 15" id="KW-0503">Monooxygenase</keyword>
<evidence type="ECO:0000256" key="8">
    <source>
        <dbReference type="ARBA" id="ARBA00022824"/>
    </source>
</evidence>
<accession>A0A2A4IV96</accession>
<dbReference type="GO" id="GO:0005789">
    <property type="term" value="C:endoplasmic reticulum membrane"/>
    <property type="evidence" value="ECO:0007669"/>
    <property type="project" value="UniProtKB-SubCell"/>
</dbReference>
<keyword evidence="6 14" id="KW-0349">Heme</keyword>
<evidence type="ECO:0000256" key="13">
    <source>
        <dbReference type="ARBA" id="ARBA00023136"/>
    </source>
</evidence>
<comment type="function">
    <text evidence="2">May be involved in the metabolism of insect hormones and in the breakdown of synthetic insecticides.</text>
</comment>
<name>A0A2A4IV96_HELVI</name>
<dbReference type="AlphaFoldDB" id="A0A2A4IV96"/>